<evidence type="ECO:0000256" key="1">
    <source>
        <dbReference type="SAM" id="MobiDB-lite"/>
    </source>
</evidence>
<feature type="compositionally biased region" description="Low complexity" evidence="1">
    <location>
        <begin position="121"/>
        <end position="140"/>
    </location>
</feature>
<comment type="caution">
    <text evidence="2">The sequence shown here is derived from an EMBL/GenBank/DDBJ whole genome shotgun (WGS) entry which is preliminary data.</text>
</comment>
<accession>A0A9K3EKB0</accession>
<feature type="region of interest" description="Disordered" evidence="1">
    <location>
        <begin position="117"/>
        <end position="140"/>
    </location>
</feature>
<feature type="compositionally biased region" description="Basic and acidic residues" evidence="1">
    <location>
        <begin position="68"/>
        <end position="77"/>
    </location>
</feature>
<gene>
    <name evidence="2" type="ORF">HanXRQr2_Chr13g0606241</name>
</gene>
<proteinExistence type="predicted"/>
<evidence type="ECO:0000313" key="3">
    <source>
        <dbReference type="Proteomes" id="UP000215914"/>
    </source>
</evidence>
<sequence length="238" mass="26267">MTNAGDSDDAGAGAGGTSAGDDEEDSESDDNPPERRYEVYYDERGIKRIRKIRQEDDPEYVPSDTEAEQLKKKETTIKRKKNAKKNIGSSSTQHSVPQEPIQEAAMDPNLGFTAEEASTMLSSPPRSTEPTPTVSSTLETPVVAPQAPFCSIASTIRATTSQPAAEHRQSVFEQMWQDKKIDFLFSQLQAVAGQITRHAEVIKTTRADSIRQQLEINTLNATVERQAAEITRQQAEIE</sequence>
<dbReference type="Proteomes" id="UP000215914">
    <property type="component" value="Unassembled WGS sequence"/>
</dbReference>
<dbReference type="Gramene" id="mRNA:HanXRQr2_Chr13g0606241">
    <property type="protein sequence ID" value="CDS:HanXRQr2_Chr13g0606241.1"/>
    <property type="gene ID" value="HanXRQr2_Chr13g0606241"/>
</dbReference>
<keyword evidence="3" id="KW-1185">Reference proteome</keyword>
<feature type="compositionally biased region" description="Acidic residues" evidence="1">
    <location>
        <begin position="20"/>
        <end position="31"/>
    </location>
</feature>
<dbReference type="EMBL" id="MNCJ02000328">
    <property type="protein sequence ID" value="KAF5774918.1"/>
    <property type="molecule type" value="Genomic_DNA"/>
</dbReference>
<organism evidence="2 3">
    <name type="scientific">Helianthus annuus</name>
    <name type="common">Common sunflower</name>
    <dbReference type="NCBI Taxonomy" id="4232"/>
    <lineage>
        <taxon>Eukaryota</taxon>
        <taxon>Viridiplantae</taxon>
        <taxon>Streptophyta</taxon>
        <taxon>Embryophyta</taxon>
        <taxon>Tracheophyta</taxon>
        <taxon>Spermatophyta</taxon>
        <taxon>Magnoliopsida</taxon>
        <taxon>eudicotyledons</taxon>
        <taxon>Gunneridae</taxon>
        <taxon>Pentapetalae</taxon>
        <taxon>asterids</taxon>
        <taxon>campanulids</taxon>
        <taxon>Asterales</taxon>
        <taxon>Asteraceae</taxon>
        <taxon>Asteroideae</taxon>
        <taxon>Heliantheae alliance</taxon>
        <taxon>Heliantheae</taxon>
        <taxon>Helianthus</taxon>
    </lineage>
</organism>
<feature type="compositionally biased region" description="Basic and acidic residues" evidence="1">
    <location>
        <begin position="32"/>
        <end position="46"/>
    </location>
</feature>
<dbReference type="AlphaFoldDB" id="A0A9K3EKB0"/>
<evidence type="ECO:0000313" key="2">
    <source>
        <dbReference type="EMBL" id="KAF5774918.1"/>
    </source>
</evidence>
<reference evidence="2" key="1">
    <citation type="journal article" date="2017" name="Nature">
        <title>The sunflower genome provides insights into oil metabolism, flowering and Asterid evolution.</title>
        <authorList>
            <person name="Badouin H."/>
            <person name="Gouzy J."/>
            <person name="Grassa C.J."/>
            <person name="Murat F."/>
            <person name="Staton S.E."/>
            <person name="Cottret L."/>
            <person name="Lelandais-Briere C."/>
            <person name="Owens G.L."/>
            <person name="Carrere S."/>
            <person name="Mayjonade B."/>
            <person name="Legrand L."/>
            <person name="Gill N."/>
            <person name="Kane N.C."/>
            <person name="Bowers J.E."/>
            <person name="Hubner S."/>
            <person name="Bellec A."/>
            <person name="Berard A."/>
            <person name="Berges H."/>
            <person name="Blanchet N."/>
            <person name="Boniface M.C."/>
            <person name="Brunel D."/>
            <person name="Catrice O."/>
            <person name="Chaidir N."/>
            <person name="Claudel C."/>
            <person name="Donnadieu C."/>
            <person name="Faraut T."/>
            <person name="Fievet G."/>
            <person name="Helmstetter N."/>
            <person name="King M."/>
            <person name="Knapp S.J."/>
            <person name="Lai Z."/>
            <person name="Le Paslier M.C."/>
            <person name="Lippi Y."/>
            <person name="Lorenzon L."/>
            <person name="Mandel J.R."/>
            <person name="Marage G."/>
            <person name="Marchand G."/>
            <person name="Marquand E."/>
            <person name="Bret-Mestries E."/>
            <person name="Morien E."/>
            <person name="Nambeesan S."/>
            <person name="Nguyen T."/>
            <person name="Pegot-Espagnet P."/>
            <person name="Pouilly N."/>
            <person name="Raftis F."/>
            <person name="Sallet E."/>
            <person name="Schiex T."/>
            <person name="Thomas J."/>
            <person name="Vandecasteele C."/>
            <person name="Vares D."/>
            <person name="Vear F."/>
            <person name="Vautrin S."/>
            <person name="Crespi M."/>
            <person name="Mangin B."/>
            <person name="Burke J.M."/>
            <person name="Salse J."/>
            <person name="Munos S."/>
            <person name="Vincourt P."/>
            <person name="Rieseberg L.H."/>
            <person name="Langlade N.B."/>
        </authorList>
    </citation>
    <scope>NUCLEOTIDE SEQUENCE</scope>
    <source>
        <tissue evidence="2">Leaves</tissue>
    </source>
</reference>
<reference evidence="2" key="2">
    <citation type="submission" date="2020-06" db="EMBL/GenBank/DDBJ databases">
        <title>Helianthus annuus Genome sequencing and assembly Release 2.</title>
        <authorList>
            <person name="Gouzy J."/>
            <person name="Langlade N."/>
            <person name="Munos S."/>
        </authorList>
    </citation>
    <scope>NUCLEOTIDE SEQUENCE</scope>
    <source>
        <tissue evidence="2">Leaves</tissue>
    </source>
</reference>
<feature type="region of interest" description="Disordered" evidence="1">
    <location>
        <begin position="1"/>
        <end position="101"/>
    </location>
</feature>
<name>A0A9K3EKB0_HELAN</name>
<protein>
    <submittedName>
        <fullName evidence="2">Uncharacterized protein</fullName>
    </submittedName>
</protein>